<dbReference type="SUPFAM" id="SSF53187">
    <property type="entry name" value="Zn-dependent exopeptidases"/>
    <property type="match status" value="1"/>
</dbReference>
<evidence type="ECO:0000256" key="3">
    <source>
        <dbReference type="SAM" id="SignalP"/>
    </source>
</evidence>
<sequence>MCLLFKFALILTYINWSLCIQFKYHTNEELGSILQDFPSTVSKPLRARTHSIGTTLEGNKLWVTEITATKPDALNIPNVKLIANIHGDEVVGRVVLLHFLHYLRDQYLQKNDTITKLLDSTRIHIMPTMNPDGFNISKIDVQCHNNGKGRGNGKKNVDLNRSFPGKDIAYQYCSE</sequence>
<dbReference type="InterPro" id="IPR057246">
    <property type="entry name" value="CARBOXYPEPT_ZN_1"/>
</dbReference>
<reference evidence="5" key="1">
    <citation type="submission" date="2020-08" db="EMBL/GenBank/DDBJ databases">
        <title>Genome sequencing and assembly of the red palm weevil Rhynchophorus ferrugineus.</title>
        <authorList>
            <person name="Dias G.B."/>
            <person name="Bergman C.M."/>
            <person name="Manee M."/>
        </authorList>
    </citation>
    <scope>NUCLEOTIDE SEQUENCE</scope>
    <source>
        <strain evidence="5">AA-2017</strain>
        <tissue evidence="5">Whole larva</tissue>
    </source>
</reference>
<dbReference type="PRINTS" id="PR00765">
    <property type="entry name" value="CRBOXYPTASEA"/>
</dbReference>
<dbReference type="PANTHER" id="PTHR11532:SF57">
    <property type="entry name" value="CARBOXYPEPTIDASE D, B"/>
    <property type="match status" value="1"/>
</dbReference>
<dbReference type="GO" id="GO:0006518">
    <property type="term" value="P:peptide metabolic process"/>
    <property type="evidence" value="ECO:0007669"/>
    <property type="project" value="TreeGrafter"/>
</dbReference>
<dbReference type="InterPro" id="IPR050753">
    <property type="entry name" value="Peptidase_M14_domain"/>
</dbReference>
<evidence type="ECO:0000256" key="2">
    <source>
        <dbReference type="PROSITE-ProRule" id="PRU01379"/>
    </source>
</evidence>
<feature type="chain" id="PRO_5032816183" description="Peptidase M14 domain-containing protein" evidence="3">
    <location>
        <begin position="20"/>
        <end position="175"/>
    </location>
</feature>
<name>A0A834IAD6_RHYFE</name>
<organism evidence="5 6">
    <name type="scientific">Rhynchophorus ferrugineus</name>
    <name type="common">Red palm weevil</name>
    <name type="synonym">Curculio ferrugineus</name>
    <dbReference type="NCBI Taxonomy" id="354439"/>
    <lineage>
        <taxon>Eukaryota</taxon>
        <taxon>Metazoa</taxon>
        <taxon>Ecdysozoa</taxon>
        <taxon>Arthropoda</taxon>
        <taxon>Hexapoda</taxon>
        <taxon>Insecta</taxon>
        <taxon>Pterygota</taxon>
        <taxon>Neoptera</taxon>
        <taxon>Endopterygota</taxon>
        <taxon>Coleoptera</taxon>
        <taxon>Polyphaga</taxon>
        <taxon>Cucujiformia</taxon>
        <taxon>Curculionidae</taxon>
        <taxon>Dryophthorinae</taxon>
        <taxon>Rhynchophorus</taxon>
    </lineage>
</organism>
<dbReference type="GO" id="GO:0008270">
    <property type="term" value="F:zinc ion binding"/>
    <property type="evidence" value="ECO:0007669"/>
    <property type="project" value="InterPro"/>
</dbReference>
<dbReference type="PROSITE" id="PS52035">
    <property type="entry name" value="PEPTIDASE_M14"/>
    <property type="match status" value="1"/>
</dbReference>
<dbReference type="OrthoDB" id="10249045at2759"/>
<gene>
    <name evidence="5" type="ORF">GWI33_009618</name>
</gene>
<keyword evidence="6" id="KW-1185">Reference proteome</keyword>
<comment type="caution">
    <text evidence="5">The sequence shown here is derived from an EMBL/GenBank/DDBJ whole genome shotgun (WGS) entry which is preliminary data.</text>
</comment>
<evidence type="ECO:0000259" key="4">
    <source>
        <dbReference type="PROSITE" id="PS52035"/>
    </source>
</evidence>
<keyword evidence="3" id="KW-0732">Signal</keyword>
<dbReference type="GO" id="GO:0016485">
    <property type="term" value="P:protein processing"/>
    <property type="evidence" value="ECO:0007669"/>
    <property type="project" value="TreeGrafter"/>
</dbReference>
<dbReference type="Pfam" id="PF00246">
    <property type="entry name" value="Peptidase_M14"/>
    <property type="match status" value="1"/>
</dbReference>
<comment type="caution">
    <text evidence="2">Lacks conserved residue(s) required for the propagation of feature annotation.</text>
</comment>
<comment type="similarity">
    <text evidence="1 2">Belongs to the peptidase M14 family.</text>
</comment>
<feature type="domain" description="Peptidase M14" evidence="4">
    <location>
        <begin position="23"/>
        <end position="175"/>
    </location>
</feature>
<protein>
    <recommendedName>
        <fullName evidence="4">Peptidase M14 domain-containing protein</fullName>
    </recommendedName>
</protein>
<feature type="signal peptide" evidence="3">
    <location>
        <begin position="1"/>
        <end position="19"/>
    </location>
</feature>
<dbReference type="InterPro" id="IPR000834">
    <property type="entry name" value="Peptidase_M14"/>
</dbReference>
<proteinExistence type="inferred from homology"/>
<dbReference type="PANTHER" id="PTHR11532">
    <property type="entry name" value="PROTEASE M14 CARBOXYPEPTIDASE"/>
    <property type="match status" value="1"/>
</dbReference>
<evidence type="ECO:0000256" key="1">
    <source>
        <dbReference type="ARBA" id="ARBA00005988"/>
    </source>
</evidence>
<dbReference type="GO" id="GO:0005615">
    <property type="term" value="C:extracellular space"/>
    <property type="evidence" value="ECO:0007669"/>
    <property type="project" value="TreeGrafter"/>
</dbReference>
<evidence type="ECO:0000313" key="5">
    <source>
        <dbReference type="EMBL" id="KAF7276954.1"/>
    </source>
</evidence>
<dbReference type="GO" id="GO:0004181">
    <property type="term" value="F:metallocarboxypeptidase activity"/>
    <property type="evidence" value="ECO:0007669"/>
    <property type="project" value="InterPro"/>
</dbReference>
<accession>A0A834IAD6</accession>
<dbReference type="Gene3D" id="3.40.630.10">
    <property type="entry name" value="Zn peptidases"/>
    <property type="match status" value="1"/>
</dbReference>
<evidence type="ECO:0000313" key="6">
    <source>
        <dbReference type="Proteomes" id="UP000625711"/>
    </source>
</evidence>
<dbReference type="Proteomes" id="UP000625711">
    <property type="component" value="Unassembled WGS sequence"/>
</dbReference>
<dbReference type="PROSITE" id="PS00132">
    <property type="entry name" value="CARBOXYPEPT_ZN_1"/>
    <property type="match status" value="1"/>
</dbReference>
<dbReference type="AlphaFoldDB" id="A0A834IAD6"/>
<dbReference type="EMBL" id="JAACXV010004898">
    <property type="protein sequence ID" value="KAF7276954.1"/>
    <property type="molecule type" value="Genomic_DNA"/>
</dbReference>